<dbReference type="GO" id="GO:0005759">
    <property type="term" value="C:mitochondrial matrix"/>
    <property type="evidence" value="ECO:0007669"/>
    <property type="project" value="UniProtKB-SubCell"/>
</dbReference>
<dbReference type="EC" id="6.1.1.20" evidence="3"/>
<comment type="subcellular location">
    <subcellularLocation>
        <location evidence="1">Mitochondrion matrix</location>
    </subcellularLocation>
</comment>
<comment type="catalytic activity">
    <reaction evidence="12">
        <text>tRNA(Phe) + L-phenylalanine + ATP = L-phenylalanyl-tRNA(Phe) + AMP + diphosphate + H(+)</text>
        <dbReference type="Rhea" id="RHEA:19413"/>
        <dbReference type="Rhea" id="RHEA-COMP:9668"/>
        <dbReference type="Rhea" id="RHEA-COMP:9699"/>
        <dbReference type="ChEBI" id="CHEBI:15378"/>
        <dbReference type="ChEBI" id="CHEBI:30616"/>
        <dbReference type="ChEBI" id="CHEBI:33019"/>
        <dbReference type="ChEBI" id="CHEBI:58095"/>
        <dbReference type="ChEBI" id="CHEBI:78442"/>
        <dbReference type="ChEBI" id="CHEBI:78531"/>
        <dbReference type="ChEBI" id="CHEBI:456215"/>
        <dbReference type="EC" id="6.1.1.20"/>
    </reaction>
</comment>
<keyword evidence="6" id="KW-0067">ATP-binding</keyword>
<evidence type="ECO:0000256" key="3">
    <source>
        <dbReference type="ARBA" id="ARBA00012814"/>
    </source>
</evidence>
<comment type="similarity">
    <text evidence="2">Belongs to the class-II aminoacyl-tRNA synthetase family.</text>
</comment>
<organism evidence="16">
    <name type="scientific">Chloropicon roscoffensis</name>
    <dbReference type="NCBI Taxonomy" id="1461544"/>
    <lineage>
        <taxon>Eukaryota</taxon>
        <taxon>Viridiplantae</taxon>
        <taxon>Chlorophyta</taxon>
        <taxon>Chloropicophyceae</taxon>
        <taxon>Chloropicales</taxon>
        <taxon>Chloropicaceae</taxon>
        <taxon>Chloropicon</taxon>
    </lineage>
</organism>
<dbReference type="AlphaFoldDB" id="A0A7S3C8Y7"/>
<protein>
    <recommendedName>
        <fullName evidence="3">phenylalanine--tRNA ligase</fullName>
        <ecNumber evidence="3">6.1.1.20</ecNumber>
    </recommendedName>
    <alternativeName>
        <fullName evidence="11">Phenylalanyl-tRNA synthetase</fullName>
    </alternativeName>
</protein>
<dbReference type="SUPFAM" id="SSF54991">
    <property type="entry name" value="Anticodon-binding domain of PheRS"/>
    <property type="match status" value="1"/>
</dbReference>
<dbReference type="InterPro" id="IPR005121">
    <property type="entry name" value="Fdx_antiC-bd"/>
</dbReference>
<evidence type="ECO:0000313" key="17">
    <source>
        <dbReference type="EMBL" id="WZN61213.1"/>
    </source>
</evidence>
<dbReference type="InterPro" id="IPR045864">
    <property type="entry name" value="aa-tRNA-synth_II/BPL/LPL"/>
</dbReference>
<dbReference type="GO" id="GO:0004826">
    <property type="term" value="F:phenylalanine-tRNA ligase activity"/>
    <property type="evidence" value="ECO:0007669"/>
    <property type="project" value="UniProtKB-EC"/>
</dbReference>
<comment type="function">
    <text evidence="13">Is responsible for the charging of tRNA(Phe) with phenylalanine in mitochondrial translation.</text>
</comment>
<dbReference type="Pfam" id="PF01409">
    <property type="entry name" value="tRNA-synt_2d"/>
    <property type="match status" value="1"/>
</dbReference>
<keyword evidence="9" id="KW-0496">Mitochondrion</keyword>
<evidence type="ECO:0000256" key="7">
    <source>
        <dbReference type="ARBA" id="ARBA00022917"/>
    </source>
</evidence>
<sequence>MRHAAVRCQAAQLSHARATRPPSLLRSYARALSSVSSVSTTTPRFAWVLPQHHTVACRSLATSRPASTIARSDIIRDNPKNNVTDTIFSKLGTNLHQRPEHPLGIIKSAIFEYFEQSDPGKFKLFEDLYPVVTTAQNFDELLIPSDHVSRSDNDTYYVDENTVLRCHTSAHQAELLREKHENFLVIGDVYRRDTIDATHYPVFHQMEGVKIFDEGEQDVEAVREDLKRTLEGLAKHLFGDVECRWVDAYFPFTDPSIELEIFFNGEWLEVLGCGVMQQKILDSNFGEGRKAWAFGLGIERLAMILFDIPDIRLFWSEDERFLKQFKAGDLSSKFKSFSKFPPCNKDVSFWISDQFTENNLCETIRGIAGDIVEEVKLIDEFTNPKKGKTSHCYRIVYRSMERSLTDEEINDVQDRVRSVIVDDLGVELR</sequence>
<evidence type="ECO:0000256" key="12">
    <source>
        <dbReference type="ARBA" id="ARBA00049255"/>
    </source>
</evidence>
<dbReference type="NCBIfam" id="TIGR00469">
    <property type="entry name" value="pheS_mito"/>
    <property type="match status" value="1"/>
</dbReference>
<dbReference type="Proteomes" id="UP001472866">
    <property type="component" value="Chromosome 04"/>
</dbReference>
<evidence type="ECO:0000256" key="11">
    <source>
        <dbReference type="ARBA" id="ARBA00031194"/>
    </source>
</evidence>
<keyword evidence="5" id="KW-0547">Nucleotide-binding</keyword>
<dbReference type="Gene3D" id="3.30.930.10">
    <property type="entry name" value="Bira Bifunctional Protein, Domain 2"/>
    <property type="match status" value="2"/>
</dbReference>
<evidence type="ECO:0000256" key="10">
    <source>
        <dbReference type="ARBA" id="ARBA00023146"/>
    </source>
</evidence>
<dbReference type="CDD" id="cd00496">
    <property type="entry name" value="PheRS_alpha_core"/>
    <property type="match status" value="1"/>
</dbReference>
<keyword evidence="8" id="KW-0809">Transit peptide</keyword>
<evidence type="ECO:0000256" key="9">
    <source>
        <dbReference type="ARBA" id="ARBA00023128"/>
    </source>
</evidence>
<keyword evidence="7" id="KW-0648">Protein biosynthesis</keyword>
<reference evidence="17 18" key="2">
    <citation type="submission" date="2024-03" db="EMBL/GenBank/DDBJ databases">
        <title>Complete genome sequence of the green alga Chloropicon roscoffensis RCC1871.</title>
        <authorList>
            <person name="Lemieux C."/>
            <person name="Pombert J.-F."/>
            <person name="Otis C."/>
            <person name="Turmel M."/>
        </authorList>
    </citation>
    <scope>NUCLEOTIDE SEQUENCE [LARGE SCALE GENOMIC DNA]</scope>
    <source>
        <strain evidence="17 18">RCC1871</strain>
    </source>
</reference>
<evidence type="ECO:0000256" key="6">
    <source>
        <dbReference type="ARBA" id="ARBA00022840"/>
    </source>
</evidence>
<evidence type="ECO:0000256" key="8">
    <source>
        <dbReference type="ARBA" id="ARBA00022946"/>
    </source>
</evidence>
<feature type="domain" description="FDX-ACB" evidence="15">
    <location>
        <begin position="338"/>
        <end position="429"/>
    </location>
</feature>
<feature type="domain" description="Aminoacyl-transfer RNA synthetases class-II family profile" evidence="14">
    <location>
        <begin position="106"/>
        <end position="342"/>
    </location>
</feature>
<keyword evidence="4 17" id="KW-0436">Ligase</keyword>
<evidence type="ECO:0000256" key="5">
    <source>
        <dbReference type="ARBA" id="ARBA00022741"/>
    </source>
</evidence>
<dbReference type="SMART" id="SM00896">
    <property type="entry name" value="FDX-ACB"/>
    <property type="match status" value="1"/>
</dbReference>
<evidence type="ECO:0000313" key="18">
    <source>
        <dbReference type="Proteomes" id="UP001472866"/>
    </source>
</evidence>
<dbReference type="GO" id="GO:0006432">
    <property type="term" value="P:phenylalanyl-tRNA aminoacylation"/>
    <property type="evidence" value="ECO:0007669"/>
    <property type="project" value="InterPro"/>
</dbReference>
<proteinExistence type="inferred from homology"/>
<evidence type="ECO:0000259" key="15">
    <source>
        <dbReference type="PROSITE" id="PS51447"/>
    </source>
</evidence>
<dbReference type="FunFam" id="3.30.930.10:FF:000083">
    <property type="entry name" value="Phenylalanine--tRNA ligase"/>
    <property type="match status" value="1"/>
</dbReference>
<dbReference type="FunFam" id="3.30.70.380:FF:000003">
    <property type="entry name" value="Phenylalanine--tRNA ligase chloroplastic/mitochondrial"/>
    <property type="match status" value="1"/>
</dbReference>
<evidence type="ECO:0000256" key="1">
    <source>
        <dbReference type="ARBA" id="ARBA00004305"/>
    </source>
</evidence>
<dbReference type="PANTHER" id="PTHR11538:SF41">
    <property type="entry name" value="PHENYLALANINE--TRNA LIGASE, MITOCHONDRIAL"/>
    <property type="match status" value="1"/>
</dbReference>
<dbReference type="Gene3D" id="3.30.70.380">
    <property type="entry name" value="Ferrodoxin-fold anticodon-binding domain"/>
    <property type="match status" value="1"/>
</dbReference>
<dbReference type="InterPro" id="IPR004530">
    <property type="entry name" value="Phe-tRNA-synth_IIc_mito"/>
</dbReference>
<dbReference type="InterPro" id="IPR006195">
    <property type="entry name" value="aa-tRNA-synth_II"/>
</dbReference>
<keyword evidence="18" id="KW-1185">Reference proteome</keyword>
<dbReference type="PROSITE" id="PS51447">
    <property type="entry name" value="FDX_ACB"/>
    <property type="match status" value="1"/>
</dbReference>
<dbReference type="InterPro" id="IPR002319">
    <property type="entry name" value="Phenylalanyl-tRNA_Synthase"/>
</dbReference>
<dbReference type="EMBL" id="HBHZ01001238">
    <property type="protein sequence ID" value="CAE0187919.1"/>
    <property type="molecule type" value="Transcribed_RNA"/>
</dbReference>
<evidence type="ECO:0000256" key="4">
    <source>
        <dbReference type="ARBA" id="ARBA00022598"/>
    </source>
</evidence>
<dbReference type="SUPFAM" id="SSF55681">
    <property type="entry name" value="Class II aaRS and biotin synthetases"/>
    <property type="match status" value="1"/>
</dbReference>
<evidence type="ECO:0000259" key="14">
    <source>
        <dbReference type="PROSITE" id="PS50862"/>
    </source>
</evidence>
<dbReference type="InterPro" id="IPR036690">
    <property type="entry name" value="Fdx_antiC-bd_sf"/>
</dbReference>
<dbReference type="Pfam" id="PF03147">
    <property type="entry name" value="FDX-ACB"/>
    <property type="match status" value="1"/>
</dbReference>
<evidence type="ECO:0000256" key="13">
    <source>
        <dbReference type="ARBA" id="ARBA00057761"/>
    </source>
</evidence>
<keyword evidence="10" id="KW-0030">Aminoacyl-tRNA synthetase</keyword>
<dbReference type="GO" id="GO:0000049">
    <property type="term" value="F:tRNA binding"/>
    <property type="evidence" value="ECO:0007669"/>
    <property type="project" value="InterPro"/>
</dbReference>
<dbReference type="PANTHER" id="PTHR11538">
    <property type="entry name" value="PHENYLALANYL-TRNA SYNTHETASE"/>
    <property type="match status" value="1"/>
</dbReference>
<dbReference type="EMBL" id="CP151504">
    <property type="protein sequence ID" value="WZN61213.1"/>
    <property type="molecule type" value="Genomic_DNA"/>
</dbReference>
<dbReference type="PROSITE" id="PS50862">
    <property type="entry name" value="AA_TRNA_LIGASE_II"/>
    <property type="match status" value="1"/>
</dbReference>
<name>A0A7S3C8Y7_9CHLO</name>
<evidence type="ECO:0000256" key="2">
    <source>
        <dbReference type="ARBA" id="ARBA00008226"/>
    </source>
</evidence>
<dbReference type="GO" id="GO:0005524">
    <property type="term" value="F:ATP binding"/>
    <property type="evidence" value="ECO:0007669"/>
    <property type="project" value="UniProtKB-KW"/>
</dbReference>
<evidence type="ECO:0000313" key="16">
    <source>
        <dbReference type="EMBL" id="CAE0187919.1"/>
    </source>
</evidence>
<reference evidence="16" key="1">
    <citation type="submission" date="2021-01" db="EMBL/GenBank/DDBJ databases">
        <authorList>
            <person name="Corre E."/>
            <person name="Pelletier E."/>
            <person name="Niang G."/>
            <person name="Scheremetjew M."/>
            <person name="Finn R."/>
            <person name="Kale V."/>
            <person name="Holt S."/>
            <person name="Cochrane G."/>
            <person name="Meng A."/>
            <person name="Brown T."/>
            <person name="Cohen L."/>
        </authorList>
    </citation>
    <scope>NUCLEOTIDE SEQUENCE</scope>
    <source>
        <strain evidence="16">RCC1871</strain>
    </source>
</reference>
<accession>A0A7S3C8Y7</accession>
<gene>
    <name evidence="16" type="ORF">CROS1456_LOCUS986</name>
    <name evidence="17" type="ORF">HKI87_04g27470</name>
</gene>